<evidence type="ECO:0000313" key="2">
    <source>
        <dbReference type="EMBL" id="MXY94373.1"/>
    </source>
</evidence>
<protein>
    <recommendedName>
        <fullName evidence="1">DUF6259 domain-containing protein</fullName>
    </recommendedName>
</protein>
<reference evidence="2" key="1">
    <citation type="submission" date="2019-09" db="EMBL/GenBank/DDBJ databases">
        <title>Characterisation of the sponge microbiome using genome-centric metagenomics.</title>
        <authorList>
            <person name="Engelberts J.P."/>
            <person name="Robbins S.J."/>
            <person name="De Goeij J.M."/>
            <person name="Aranda M."/>
            <person name="Bell S.C."/>
            <person name="Webster N.S."/>
        </authorList>
    </citation>
    <scope>NUCLEOTIDE SEQUENCE</scope>
    <source>
        <strain evidence="2">SB0664_bin_27</strain>
    </source>
</reference>
<name>A0A6B0YUJ4_9CHLR</name>
<dbReference type="InterPro" id="IPR017853">
    <property type="entry name" value="GH"/>
</dbReference>
<dbReference type="AlphaFoldDB" id="A0A6B0YUJ4"/>
<dbReference type="Pfam" id="PF19773">
    <property type="entry name" value="DUF6259"/>
    <property type="match status" value="1"/>
</dbReference>
<evidence type="ECO:0000259" key="1">
    <source>
        <dbReference type="Pfam" id="PF19773"/>
    </source>
</evidence>
<comment type="caution">
    <text evidence="2">The sequence shown here is derived from an EMBL/GenBank/DDBJ whole genome shotgun (WGS) entry which is preliminary data.</text>
</comment>
<sequence length="567" mass="64502">MASRISFGGYTFLFQVLTTGNAYTAEFNAPVQEGERLIYRTQEVSYGDDSGRVAALFEVSFSSSSQTVSWQARAEHPEPIKGIKVFVESLPHGRVVTPPGLRWEISESAGQCFVFPHGAYPVRGRGGETGIVLPVGPLPGMAAQFILIEGEKETVCIRSNEHPPRFKRFWAYRVEDSLEVHLMSEENAFELSKEHSSPTWHIERVSSWEEAVDPYVEWMEEAYELEPLENRGDVPEWLRRVAFMAILHGVTSDGKMCHNFAEMEARLHELAQIFPPERTLIKVLGHEGRVDYHVPDNLPGEELGGQEGFARFMKSAHALGFKVLVHMNVWGMALDHPLYPQFEQHQIHDLFGRPVFWEVDYDKDDNIEPTFAYVSPDAPEFRKLMVDCIGRLVNDYAIDAFHLDQSAFPINDLHHDHMRGVGLLFEELQAAFPGVLFTGEGTSEWVAGMYALSSGQGEILWIDLVLGHDGSQLDELVNAEMYRRLLGNYMLSYGSSGSIGPEPRRGVWTFPHPRIWWSEGKFRAWQDFFERLDAIPTLVLTDKHVRTDSALAQLVFDRAKQWLQRTF</sequence>
<feature type="domain" description="DUF6259" evidence="1">
    <location>
        <begin position="207"/>
        <end position="422"/>
    </location>
</feature>
<dbReference type="Gene3D" id="3.20.20.80">
    <property type="entry name" value="Glycosidases"/>
    <property type="match status" value="1"/>
</dbReference>
<accession>A0A6B0YUJ4</accession>
<gene>
    <name evidence="2" type="ORF">F4Y42_13115</name>
</gene>
<organism evidence="2">
    <name type="scientific">Caldilineaceae bacterium SB0664_bin_27</name>
    <dbReference type="NCBI Taxonomy" id="2605260"/>
    <lineage>
        <taxon>Bacteria</taxon>
        <taxon>Bacillati</taxon>
        <taxon>Chloroflexota</taxon>
        <taxon>Caldilineae</taxon>
        <taxon>Caldilineales</taxon>
        <taxon>Caldilineaceae</taxon>
    </lineage>
</organism>
<dbReference type="SUPFAM" id="SSF51445">
    <property type="entry name" value="(Trans)glycosidases"/>
    <property type="match status" value="1"/>
</dbReference>
<dbReference type="EMBL" id="VXRG01000109">
    <property type="protein sequence ID" value="MXY94373.1"/>
    <property type="molecule type" value="Genomic_DNA"/>
</dbReference>
<dbReference type="InterPro" id="IPR046226">
    <property type="entry name" value="DUF6259"/>
</dbReference>
<proteinExistence type="predicted"/>